<reference evidence="2 3" key="1">
    <citation type="submission" date="2015-04" db="EMBL/GenBank/DDBJ databases">
        <title>Complete Sequence for the Genome of the Thioalkalivibrio versutus D301.</title>
        <authorList>
            <person name="Mu T."/>
            <person name="Zhou J."/>
            <person name="Xu X."/>
        </authorList>
    </citation>
    <scope>NUCLEOTIDE SEQUENCE [LARGE SCALE GENOMIC DNA]</scope>
    <source>
        <strain evidence="2 3">D301</strain>
    </source>
</reference>
<evidence type="ECO:0000313" key="3">
    <source>
        <dbReference type="Proteomes" id="UP000064201"/>
    </source>
</evidence>
<dbReference type="Pfam" id="PF19662">
    <property type="entry name" value="DUF6165"/>
    <property type="match status" value="1"/>
</dbReference>
<protein>
    <submittedName>
        <fullName evidence="2">Uncharacterized protein</fullName>
    </submittedName>
</protein>
<organism evidence="2 3">
    <name type="scientific">Thioalkalivibrio versutus</name>
    <dbReference type="NCBI Taxonomy" id="106634"/>
    <lineage>
        <taxon>Bacteria</taxon>
        <taxon>Pseudomonadati</taxon>
        <taxon>Pseudomonadota</taxon>
        <taxon>Gammaproteobacteria</taxon>
        <taxon>Chromatiales</taxon>
        <taxon>Ectothiorhodospiraceae</taxon>
        <taxon>Thioalkalivibrio</taxon>
    </lineage>
</organism>
<dbReference type="KEGG" id="tvr:TVD_12225"/>
<dbReference type="OrthoDB" id="9155693at2"/>
<dbReference type="InterPro" id="IPR046163">
    <property type="entry name" value="DUF6165"/>
</dbReference>
<accession>A0A0G3GB62</accession>
<proteinExistence type="predicted"/>
<dbReference type="Proteomes" id="UP000064201">
    <property type="component" value="Chromosome"/>
</dbReference>
<evidence type="ECO:0000256" key="1">
    <source>
        <dbReference type="SAM" id="Coils"/>
    </source>
</evidence>
<dbReference type="PATRIC" id="fig|106634.4.peg.2492"/>
<gene>
    <name evidence="2" type="ORF">TVD_12225</name>
</gene>
<evidence type="ECO:0000313" key="2">
    <source>
        <dbReference type="EMBL" id="AKJ96071.1"/>
    </source>
</evidence>
<name>A0A0G3GB62_9GAMM</name>
<sequence length="135" mass="15590">MQNQAGSVTIEVGAGELLDKITILKIKNERISDAEKLRNIRHELNVLQETWVQAGLHSPEVQELERDLREVNSKLWDIEDEIRECEAKKDFGERFVQLARSVYITNDERARIKKAVNTLCNSAIVEEKSYSDYKS</sequence>
<dbReference type="RefSeq" id="WP_026287876.1">
    <property type="nucleotide sequence ID" value="NZ_CP011367.1"/>
</dbReference>
<keyword evidence="1" id="KW-0175">Coiled coil</keyword>
<dbReference type="STRING" id="106634.TVD_12225"/>
<dbReference type="EMBL" id="CP011367">
    <property type="protein sequence ID" value="AKJ96071.1"/>
    <property type="molecule type" value="Genomic_DNA"/>
</dbReference>
<feature type="coiled-coil region" evidence="1">
    <location>
        <begin position="61"/>
        <end position="88"/>
    </location>
</feature>
<dbReference type="AlphaFoldDB" id="A0A0G3GB62"/>
<keyword evidence="3" id="KW-1185">Reference proteome</keyword>